<dbReference type="SUPFAM" id="SSF52151">
    <property type="entry name" value="FabD/lysophospholipase-like"/>
    <property type="match status" value="1"/>
</dbReference>
<keyword evidence="1" id="KW-0378">Hydrolase</keyword>
<dbReference type="GO" id="GO:0016787">
    <property type="term" value="F:hydrolase activity"/>
    <property type="evidence" value="ECO:0007669"/>
    <property type="project" value="UniProtKB-KW"/>
</dbReference>
<comment type="caution">
    <text evidence="1">The sequence shown here is derived from an EMBL/GenBank/DDBJ whole genome shotgun (WGS) entry which is preliminary data.</text>
</comment>
<reference evidence="2" key="1">
    <citation type="journal article" date="2018" name="Front. Microbiol.">
        <title>Genome-Based Analysis Reveals the Taxonomy and Diversity of the Family Idiomarinaceae.</title>
        <authorList>
            <person name="Liu Y."/>
            <person name="Lai Q."/>
            <person name="Shao Z."/>
        </authorList>
    </citation>
    <scope>NUCLEOTIDE SEQUENCE [LARGE SCALE GENOMIC DNA]</scope>
    <source>
        <strain evidence="2">SW15</strain>
    </source>
</reference>
<name>A0A432XPC8_9GAMM</name>
<dbReference type="Proteomes" id="UP000286678">
    <property type="component" value="Unassembled WGS sequence"/>
</dbReference>
<dbReference type="InterPro" id="IPR016035">
    <property type="entry name" value="Acyl_Trfase/lysoPLipase"/>
</dbReference>
<keyword evidence="2" id="KW-1185">Reference proteome</keyword>
<proteinExistence type="predicted"/>
<sequence length="355" mass="40428">MATQWLQLRAGKSAWLQIKEQGLSERDIQLLVGASGGPKWFVLQGLDRYLFGEFFAQREGHLDLLGTSAGAWRFAALGQRDPVAASELFARLYSTQTYSEKPDVREITDEARKLLAEYIPDHAVEDILSQDRFRHHWIVVRCRGLTAAEGKRQMVGLLASAAANTVKRKWLGKFYERVIFHHPASAATFTEHWQDLPTRFAALSRDNFKQALLATGSIPMVLEGVRDIPGAPAGVYRDGGVTDYHFDLDFSGVNGLVLYPHFHQEVIPGWFDKGLKKRRTTGALWPNVILLTPTQEFIDALPYQKIPDRNDFANMAADDRIKYWQQAVDQGRRMADQLHEWIATDRIRDHIELWS</sequence>
<evidence type="ECO:0000313" key="2">
    <source>
        <dbReference type="Proteomes" id="UP000286678"/>
    </source>
</evidence>
<protein>
    <submittedName>
        <fullName evidence="1">Alpha/beta hydrolase</fullName>
    </submittedName>
</protein>
<dbReference type="EMBL" id="PIPT01000001">
    <property type="protein sequence ID" value="RUO50576.1"/>
    <property type="molecule type" value="Genomic_DNA"/>
</dbReference>
<dbReference type="OrthoDB" id="8586159at2"/>
<dbReference type="RefSeq" id="WP_126832052.1">
    <property type="nucleotide sequence ID" value="NZ_PIPT01000001.1"/>
</dbReference>
<gene>
    <name evidence="1" type="ORF">CWE21_00275</name>
</gene>
<evidence type="ECO:0000313" key="1">
    <source>
        <dbReference type="EMBL" id="RUO50576.1"/>
    </source>
</evidence>
<dbReference type="AlphaFoldDB" id="A0A432XPC8"/>
<organism evidence="1 2">
    <name type="scientific">Pseudidiomarina aquimaris</name>
    <dbReference type="NCBI Taxonomy" id="641841"/>
    <lineage>
        <taxon>Bacteria</taxon>
        <taxon>Pseudomonadati</taxon>
        <taxon>Pseudomonadota</taxon>
        <taxon>Gammaproteobacteria</taxon>
        <taxon>Alteromonadales</taxon>
        <taxon>Idiomarinaceae</taxon>
        <taxon>Pseudidiomarina</taxon>
    </lineage>
</organism>
<accession>A0A432XPC8</accession>